<dbReference type="AlphaFoldDB" id="A0A5K7S369"/>
<dbReference type="KEGG" id="anf:AQPE_0118"/>
<evidence type="ECO:0000259" key="3">
    <source>
        <dbReference type="Pfam" id="PF03065"/>
    </source>
</evidence>
<accession>A0A5K7S369</accession>
<dbReference type="RefSeq" id="WP_318349094.1">
    <property type="nucleotide sequence ID" value="NZ_AP018694.1"/>
</dbReference>
<protein>
    <submittedName>
        <fullName evidence="4">Alpha-amylase</fullName>
    </submittedName>
</protein>
<dbReference type="Gene3D" id="3.20.110.20">
    <property type="match status" value="1"/>
</dbReference>
<reference evidence="4" key="1">
    <citation type="journal article" date="2020" name="Int. J. Syst. Evol. Microbiol.">
        <title>Aquipluma nitroreducens gen. nov. sp. nov., a novel facultatively anaerobic bacterium isolated from a freshwater lake.</title>
        <authorList>
            <person name="Watanabe M."/>
            <person name="Kojima H."/>
            <person name="Fukui M."/>
        </authorList>
    </citation>
    <scope>NUCLEOTIDE SEQUENCE</scope>
    <source>
        <strain evidence="4">MeG22</strain>
    </source>
</reference>
<dbReference type="Proteomes" id="UP001193389">
    <property type="component" value="Chromosome"/>
</dbReference>
<feature type="domain" description="Glycoside hydrolase family 57 N-terminal" evidence="3">
    <location>
        <begin position="6"/>
        <end position="285"/>
    </location>
</feature>
<keyword evidence="2" id="KW-0119">Carbohydrate metabolism</keyword>
<dbReference type="PANTHER" id="PTHR36306:SF1">
    <property type="entry name" value="ALPHA-AMYLASE-RELATED"/>
    <property type="match status" value="1"/>
</dbReference>
<dbReference type="InterPro" id="IPR011330">
    <property type="entry name" value="Glyco_hydro/deAcase_b/a-brl"/>
</dbReference>
<name>A0A5K7S369_9BACT</name>
<dbReference type="PANTHER" id="PTHR36306">
    <property type="entry name" value="ALPHA-AMYLASE-RELATED-RELATED"/>
    <property type="match status" value="1"/>
</dbReference>
<organism evidence="4 5">
    <name type="scientific">Aquipluma nitroreducens</name>
    <dbReference type="NCBI Taxonomy" id="2010828"/>
    <lineage>
        <taxon>Bacteria</taxon>
        <taxon>Pseudomonadati</taxon>
        <taxon>Bacteroidota</taxon>
        <taxon>Bacteroidia</taxon>
        <taxon>Marinilabiliales</taxon>
        <taxon>Prolixibacteraceae</taxon>
        <taxon>Aquipluma</taxon>
    </lineage>
</organism>
<evidence type="ECO:0000256" key="1">
    <source>
        <dbReference type="ARBA" id="ARBA00006821"/>
    </source>
</evidence>
<dbReference type="InterPro" id="IPR052046">
    <property type="entry name" value="GH57_Enzymes"/>
</dbReference>
<comment type="similarity">
    <text evidence="1">Belongs to the glycosyl hydrolase 57 family.</text>
</comment>
<dbReference type="GO" id="GO:0003824">
    <property type="term" value="F:catalytic activity"/>
    <property type="evidence" value="ECO:0007669"/>
    <property type="project" value="InterPro"/>
</dbReference>
<gene>
    <name evidence="4" type="ORF">AQPE_0118</name>
</gene>
<evidence type="ECO:0000313" key="4">
    <source>
        <dbReference type="EMBL" id="BBE15982.1"/>
    </source>
</evidence>
<dbReference type="SUPFAM" id="SSF88713">
    <property type="entry name" value="Glycoside hydrolase/deacetylase"/>
    <property type="match status" value="1"/>
</dbReference>
<dbReference type="Pfam" id="PF03065">
    <property type="entry name" value="Glyco_hydro_57"/>
    <property type="match status" value="1"/>
</dbReference>
<dbReference type="GO" id="GO:0005975">
    <property type="term" value="P:carbohydrate metabolic process"/>
    <property type="evidence" value="ECO:0007669"/>
    <property type="project" value="InterPro"/>
</dbReference>
<dbReference type="EMBL" id="AP018694">
    <property type="protein sequence ID" value="BBE15982.1"/>
    <property type="molecule type" value="Genomic_DNA"/>
</dbReference>
<evidence type="ECO:0000256" key="2">
    <source>
        <dbReference type="ARBA" id="ARBA00023277"/>
    </source>
</evidence>
<evidence type="ECO:0000313" key="5">
    <source>
        <dbReference type="Proteomes" id="UP001193389"/>
    </source>
</evidence>
<dbReference type="InterPro" id="IPR004300">
    <property type="entry name" value="Glyco_hydro_57_N"/>
</dbReference>
<proteinExistence type="inferred from homology"/>
<sequence>MKNICLYFQIHHPFFFQTFRFFDVGESKTYYDTWRIEKEIQDAATNYYIPTNTYLLKLIHKHNGKLRLSFNISGTAFDQFLIYCPELFTSFRQLADTGLVEFTGSTDSHSIVTLSEQKDECIQNIKRSRERTEYYFGQKPKLFVNTDLLFNNRIAGIASEAGYSSILTNGTKKMLQWRSPNYLYSAENQKQTSIFFRNEIFSDKLSSILHNPDKTEALKQMKELLAALNDIQIDEPVINLYLKYKALGGTNRFAKQRLFQAFVSTIIKKQICNFNLPSNVMEQYGAISEFGTDEPICWTEGFHSDYYPGNQLQKDAISQLYKLSKKVENTYDNDLKTDWKNLQTSDHFHLMDENHPDYKSNYSSQNTYKSKYEAFINYMNILEDFRLRLKANKDKQKALPIHHKPIPPLEKHKQSVTFGGKIDHSFA</sequence>
<keyword evidence="5" id="KW-1185">Reference proteome</keyword>